<dbReference type="Proteomes" id="UP000622860">
    <property type="component" value="Unassembled WGS sequence"/>
</dbReference>
<dbReference type="Pfam" id="PF13349">
    <property type="entry name" value="DUF4097"/>
    <property type="match status" value="1"/>
</dbReference>
<reference evidence="2" key="1">
    <citation type="journal article" date="2014" name="Int. J. Syst. Evol. Microbiol.">
        <title>Complete genome sequence of Corynebacterium casei LMG S-19264T (=DSM 44701T), isolated from a smear-ripened cheese.</title>
        <authorList>
            <consortium name="US DOE Joint Genome Institute (JGI-PGF)"/>
            <person name="Walter F."/>
            <person name="Albersmeier A."/>
            <person name="Kalinowski J."/>
            <person name="Ruckert C."/>
        </authorList>
    </citation>
    <scope>NUCLEOTIDE SEQUENCE</scope>
    <source>
        <strain evidence="2">CGMCC 1.12754</strain>
    </source>
</reference>
<organism evidence="2 3">
    <name type="scientific">Virgibacillus oceani</name>
    <dbReference type="NCBI Taxonomy" id="1479511"/>
    <lineage>
        <taxon>Bacteria</taxon>
        <taxon>Bacillati</taxon>
        <taxon>Bacillota</taxon>
        <taxon>Bacilli</taxon>
        <taxon>Bacillales</taxon>
        <taxon>Bacillaceae</taxon>
        <taxon>Virgibacillus</taxon>
    </lineage>
</organism>
<evidence type="ECO:0000313" key="3">
    <source>
        <dbReference type="Proteomes" id="UP000622860"/>
    </source>
</evidence>
<evidence type="ECO:0000313" key="2">
    <source>
        <dbReference type="EMBL" id="GGG74416.1"/>
    </source>
</evidence>
<name>A0A917HC11_9BACI</name>
<dbReference type="AlphaFoldDB" id="A0A917HC11"/>
<dbReference type="EMBL" id="BMFR01000006">
    <property type="protein sequence ID" value="GGG74416.1"/>
    <property type="molecule type" value="Genomic_DNA"/>
</dbReference>
<accession>A0A917HC11</accession>
<feature type="domain" description="DUF4097" evidence="1">
    <location>
        <begin position="125"/>
        <end position="264"/>
    </location>
</feature>
<evidence type="ECO:0000259" key="1">
    <source>
        <dbReference type="Pfam" id="PF13349"/>
    </source>
</evidence>
<dbReference type="RefSeq" id="WP_188455139.1">
    <property type="nucleotide sequence ID" value="NZ_BMFR01000006.1"/>
</dbReference>
<reference evidence="2" key="2">
    <citation type="submission" date="2020-09" db="EMBL/GenBank/DDBJ databases">
        <authorList>
            <person name="Sun Q."/>
            <person name="Zhou Y."/>
        </authorList>
    </citation>
    <scope>NUCLEOTIDE SEQUENCE</scope>
    <source>
        <strain evidence="2">CGMCC 1.12754</strain>
    </source>
</reference>
<sequence>MMNRKKLFTIALMLILVGLIGSIITFNSINNPVTVDEKKIINNNDIANVEIDADNEQVEIISTKDSTTKVELIGKSSSDKENYLSADVKGNTLAIEVNDHNMFHFFDFIGTSLTLKVYLPEKMYETLQVDIDNGSAHAEQLNIKEIHAETNNGHIELEDIMAHYVNVASDNGKLSLRNVEGEIEGETDNGEISLVTKNLDRPIELECDNGRITIQTDREPTNATFNVHVDNGDINIFDKYSGNAVFGNGEYVIKLETNNGEISVTK</sequence>
<gene>
    <name evidence="2" type="ORF">GCM10011398_18850</name>
</gene>
<keyword evidence="3" id="KW-1185">Reference proteome</keyword>
<dbReference type="InterPro" id="IPR025164">
    <property type="entry name" value="Toastrack_DUF4097"/>
</dbReference>
<protein>
    <recommendedName>
        <fullName evidence="1">DUF4097 domain-containing protein</fullName>
    </recommendedName>
</protein>
<proteinExistence type="predicted"/>
<comment type="caution">
    <text evidence="2">The sequence shown here is derived from an EMBL/GenBank/DDBJ whole genome shotgun (WGS) entry which is preliminary data.</text>
</comment>
<dbReference type="Gene3D" id="2.160.20.120">
    <property type="match status" value="1"/>
</dbReference>